<comment type="caution">
    <text evidence="4">The sequence shown here is derived from an EMBL/GenBank/DDBJ whole genome shotgun (WGS) entry which is preliminary data.</text>
</comment>
<dbReference type="Proteomes" id="UP001595722">
    <property type="component" value="Unassembled WGS sequence"/>
</dbReference>
<feature type="compositionally biased region" description="Basic residues" evidence="2">
    <location>
        <begin position="68"/>
        <end position="81"/>
    </location>
</feature>
<dbReference type="PROSITE" id="PS51782">
    <property type="entry name" value="LYSM"/>
    <property type="match status" value="1"/>
</dbReference>
<dbReference type="EMBL" id="JBHRYB010000001">
    <property type="protein sequence ID" value="MFC3678630.1"/>
    <property type="molecule type" value="Genomic_DNA"/>
</dbReference>
<evidence type="ECO:0000259" key="3">
    <source>
        <dbReference type="PROSITE" id="PS51782"/>
    </source>
</evidence>
<sequence>MEKGDTLFSIAWRYGLDFRQLASANSISAPYIIYPGQKIDIRNLPKTPVLATKSTVEKPSKPAVTKRSVAKPKSKISHKTPQRSSPASATDWMWPVNGRLIARFSTTKPVNKGIDIAGPLGESVLAAAAGTVVYAGRGLRGYGNLVIVKHNEIYLSAYAHTSRIVVSEQDVVKAGQKIAEIGSTGTDKVKLHFEIRKNGKPVDPLNHLPGKPG</sequence>
<feature type="region of interest" description="Disordered" evidence="2">
    <location>
        <begin position="54"/>
        <end position="89"/>
    </location>
</feature>
<feature type="domain" description="LysM" evidence="3">
    <location>
        <begin position="1"/>
        <end position="41"/>
    </location>
</feature>
<dbReference type="PANTHER" id="PTHR21666">
    <property type="entry name" value="PEPTIDASE-RELATED"/>
    <property type="match status" value="1"/>
</dbReference>
<dbReference type="RefSeq" id="WP_376864180.1">
    <property type="nucleotide sequence ID" value="NZ_JBHRYB010000001.1"/>
</dbReference>
<proteinExistence type="inferred from homology"/>
<dbReference type="InterPro" id="IPR011055">
    <property type="entry name" value="Dup_hybrid_motif"/>
</dbReference>
<dbReference type="InterPro" id="IPR018392">
    <property type="entry name" value="LysM"/>
</dbReference>
<dbReference type="CDD" id="cd00118">
    <property type="entry name" value="LysM"/>
    <property type="match status" value="1"/>
</dbReference>
<dbReference type="SUPFAM" id="SSF51261">
    <property type="entry name" value="Duplicated hybrid motif"/>
    <property type="match status" value="1"/>
</dbReference>
<dbReference type="InterPro" id="IPR016047">
    <property type="entry name" value="M23ase_b-sheet_dom"/>
</dbReference>
<dbReference type="PANTHER" id="PTHR21666:SF263">
    <property type="entry name" value="MUREIN HYDROLASE ACTIVATOR NLPD"/>
    <property type="match status" value="1"/>
</dbReference>
<dbReference type="Pfam" id="PF01476">
    <property type="entry name" value="LysM"/>
    <property type="match status" value="1"/>
</dbReference>
<gene>
    <name evidence="4" type="ORF">ACFOMG_00710</name>
</gene>
<protein>
    <submittedName>
        <fullName evidence="4">Peptidoglycan DD-metalloendopeptidase family protein</fullName>
    </submittedName>
</protein>
<dbReference type="InterPro" id="IPR036779">
    <property type="entry name" value="LysM_dom_sf"/>
</dbReference>
<evidence type="ECO:0000313" key="4">
    <source>
        <dbReference type="EMBL" id="MFC3678630.1"/>
    </source>
</evidence>
<accession>A0ABV7VM59</accession>
<reference evidence="5" key="1">
    <citation type="journal article" date="2019" name="Int. J. Syst. Evol. Microbiol.">
        <title>The Global Catalogue of Microorganisms (GCM) 10K type strain sequencing project: providing services to taxonomists for standard genome sequencing and annotation.</title>
        <authorList>
            <consortium name="The Broad Institute Genomics Platform"/>
            <consortium name="The Broad Institute Genome Sequencing Center for Infectious Disease"/>
            <person name="Wu L."/>
            <person name="Ma J."/>
        </authorList>
    </citation>
    <scope>NUCLEOTIDE SEQUENCE [LARGE SCALE GENOMIC DNA]</scope>
    <source>
        <strain evidence="5">KCTC 42424</strain>
    </source>
</reference>
<dbReference type="Gene3D" id="2.70.70.10">
    <property type="entry name" value="Glucose Permease (Domain IIA)"/>
    <property type="match status" value="1"/>
</dbReference>
<comment type="similarity">
    <text evidence="1">Belongs to the E.coli NlpD/Haemophilus LppB family.</text>
</comment>
<dbReference type="SMART" id="SM00257">
    <property type="entry name" value="LysM"/>
    <property type="match status" value="1"/>
</dbReference>
<organism evidence="4 5">
    <name type="scientific">Bacterioplanoides pacificum</name>
    <dbReference type="NCBI Taxonomy" id="1171596"/>
    <lineage>
        <taxon>Bacteria</taxon>
        <taxon>Pseudomonadati</taxon>
        <taxon>Pseudomonadota</taxon>
        <taxon>Gammaproteobacteria</taxon>
        <taxon>Oceanospirillales</taxon>
        <taxon>Oceanospirillaceae</taxon>
        <taxon>Bacterioplanoides</taxon>
    </lineage>
</organism>
<dbReference type="InterPro" id="IPR050570">
    <property type="entry name" value="Cell_wall_metabolism_enzyme"/>
</dbReference>
<dbReference type="Gene3D" id="3.10.350.10">
    <property type="entry name" value="LysM domain"/>
    <property type="match status" value="1"/>
</dbReference>
<dbReference type="CDD" id="cd12797">
    <property type="entry name" value="M23_peptidase"/>
    <property type="match status" value="1"/>
</dbReference>
<evidence type="ECO:0000313" key="5">
    <source>
        <dbReference type="Proteomes" id="UP001595722"/>
    </source>
</evidence>
<name>A0ABV7VM59_9GAMM</name>
<keyword evidence="5" id="KW-1185">Reference proteome</keyword>
<dbReference type="Pfam" id="PF01551">
    <property type="entry name" value="Peptidase_M23"/>
    <property type="match status" value="1"/>
</dbReference>
<evidence type="ECO:0000256" key="1">
    <source>
        <dbReference type="ARBA" id="ARBA00038420"/>
    </source>
</evidence>
<evidence type="ECO:0000256" key="2">
    <source>
        <dbReference type="SAM" id="MobiDB-lite"/>
    </source>
</evidence>